<feature type="region of interest" description="Disordered" evidence="1">
    <location>
        <begin position="1"/>
        <end position="41"/>
    </location>
</feature>
<reference evidence="2 3" key="1">
    <citation type="journal article" date="2014" name="Genome Biol. Evol.">
        <title>Acetic acid bacteria genomes reveal functional traits for adaptation to life in insect guts.</title>
        <authorList>
            <person name="Chouaia B."/>
            <person name="Gaiarsa S."/>
            <person name="Crotti E."/>
            <person name="Comandatore F."/>
            <person name="Degli Esposti M."/>
            <person name="Ricci I."/>
            <person name="Alma A."/>
            <person name="Favia G."/>
            <person name="Bandi C."/>
            <person name="Daffonchio D."/>
        </authorList>
    </citation>
    <scope>NUCLEOTIDE SEQUENCE [LARGE SCALE GENOMIC DNA]</scope>
    <source>
        <strain evidence="2 3">SF2.1</strain>
    </source>
</reference>
<proteinExistence type="predicted"/>
<organism evidence="2 3">
    <name type="scientific">Asaia bogorensis</name>
    <dbReference type="NCBI Taxonomy" id="91915"/>
    <lineage>
        <taxon>Bacteria</taxon>
        <taxon>Pseudomonadati</taxon>
        <taxon>Pseudomonadota</taxon>
        <taxon>Alphaproteobacteria</taxon>
        <taxon>Acetobacterales</taxon>
        <taxon>Acetobacteraceae</taxon>
        <taxon>Asaia</taxon>
    </lineage>
</organism>
<dbReference type="EMBL" id="CBLX010000014">
    <property type="protein sequence ID" value="CDG40237.1"/>
    <property type="molecule type" value="Genomic_DNA"/>
</dbReference>
<comment type="caution">
    <text evidence="2">The sequence shown here is derived from an EMBL/GenBank/DDBJ whole genome shotgun (WGS) entry which is preliminary data.</text>
</comment>
<evidence type="ECO:0000313" key="2">
    <source>
        <dbReference type="EMBL" id="CDG40237.1"/>
    </source>
</evidence>
<gene>
    <name evidence="2" type="ORF">ASAP_2192</name>
</gene>
<sequence length="41" mass="4342">MSRKASTEFLAVSGTESVESQTKRPAPEGEPAFSVTGMPDQ</sequence>
<dbReference type="AlphaFoldDB" id="A0A060QLD4"/>
<protein>
    <submittedName>
        <fullName evidence="2">Uncharacterized protein</fullName>
    </submittedName>
</protein>
<evidence type="ECO:0000256" key="1">
    <source>
        <dbReference type="SAM" id="MobiDB-lite"/>
    </source>
</evidence>
<accession>A0A060QLD4</accession>
<dbReference type="Proteomes" id="UP000027583">
    <property type="component" value="Unassembled WGS sequence"/>
</dbReference>
<reference evidence="2 3" key="2">
    <citation type="journal article" date="2014" name="PLoS ONE">
        <title>Evolution of mitochondria reconstructed from the energy metabolism of living bacteria.</title>
        <authorList>
            <person name="Degli Esposti M."/>
            <person name="Chouaia B."/>
            <person name="Comandatore F."/>
            <person name="Crotti E."/>
            <person name="Sassera D."/>
            <person name="Lievens P.M."/>
            <person name="Daffonchio D."/>
            <person name="Bandi C."/>
        </authorList>
    </citation>
    <scope>NUCLEOTIDE SEQUENCE [LARGE SCALE GENOMIC DNA]</scope>
    <source>
        <strain evidence="2 3">SF2.1</strain>
    </source>
</reference>
<name>A0A060QLD4_9PROT</name>
<evidence type="ECO:0000313" key="3">
    <source>
        <dbReference type="Proteomes" id="UP000027583"/>
    </source>
</evidence>